<protein>
    <submittedName>
        <fullName evidence="2">Uncharacterized protein</fullName>
    </submittedName>
</protein>
<gene>
    <name evidence="2" type="ORF">BCONGLO52_01790</name>
</gene>
<accession>A0ABQ5RBQ1</accession>
<evidence type="ECO:0000313" key="3">
    <source>
        <dbReference type="Proteomes" id="UP001144451"/>
    </source>
</evidence>
<proteinExistence type="predicted"/>
<name>A0ABQ5RBQ1_9MICO</name>
<dbReference type="EMBL" id="BSDQ01000001">
    <property type="protein sequence ID" value="GLI29338.1"/>
    <property type="molecule type" value="Genomic_DNA"/>
</dbReference>
<organism evidence="2 3">
    <name type="scientific">Brachybacterium conglomeratum</name>
    <dbReference type="NCBI Taxonomy" id="47846"/>
    <lineage>
        <taxon>Bacteria</taxon>
        <taxon>Bacillati</taxon>
        <taxon>Actinomycetota</taxon>
        <taxon>Actinomycetes</taxon>
        <taxon>Micrococcales</taxon>
        <taxon>Dermabacteraceae</taxon>
        <taxon>Brachybacterium</taxon>
    </lineage>
</organism>
<evidence type="ECO:0000313" key="2">
    <source>
        <dbReference type="EMBL" id="GLI29338.1"/>
    </source>
</evidence>
<evidence type="ECO:0000256" key="1">
    <source>
        <dbReference type="SAM" id="MobiDB-lite"/>
    </source>
</evidence>
<feature type="region of interest" description="Disordered" evidence="1">
    <location>
        <begin position="1"/>
        <end position="48"/>
    </location>
</feature>
<dbReference type="Proteomes" id="UP001144451">
    <property type="component" value="Unassembled WGS sequence"/>
</dbReference>
<sequence>MGMGIGRDARAAGTAADGDPADLRARAGHPSTVPPAPPFGQRDPAKIPRRGAILCRFMGRLVTDRE</sequence>
<keyword evidence="3" id="KW-1185">Reference proteome</keyword>
<comment type="caution">
    <text evidence="2">The sequence shown here is derived from an EMBL/GenBank/DDBJ whole genome shotgun (WGS) entry which is preliminary data.</text>
</comment>
<reference evidence="2" key="1">
    <citation type="submission" date="2022-12" db="EMBL/GenBank/DDBJ databases">
        <title>Reference genome sequencing for broad-spectrum identification of bacterial and archaeal isolates by mass spectrometry.</title>
        <authorList>
            <person name="Sekiguchi Y."/>
            <person name="Tourlousse D.M."/>
        </authorList>
    </citation>
    <scope>NUCLEOTIDE SEQUENCE</scope>
    <source>
        <strain evidence="2">5-2</strain>
    </source>
</reference>